<dbReference type="AlphaFoldDB" id="A0AAV7QGP6"/>
<comment type="caution">
    <text evidence="2">The sequence shown here is derived from an EMBL/GenBank/DDBJ whole genome shotgun (WGS) entry which is preliminary data.</text>
</comment>
<feature type="region of interest" description="Disordered" evidence="1">
    <location>
        <begin position="1"/>
        <end position="26"/>
    </location>
</feature>
<dbReference type="EMBL" id="JANPWB010000010">
    <property type="protein sequence ID" value="KAJ1138467.1"/>
    <property type="molecule type" value="Genomic_DNA"/>
</dbReference>
<evidence type="ECO:0000256" key="1">
    <source>
        <dbReference type="SAM" id="MobiDB-lite"/>
    </source>
</evidence>
<organism evidence="2 3">
    <name type="scientific">Pleurodeles waltl</name>
    <name type="common">Iberian ribbed newt</name>
    <dbReference type="NCBI Taxonomy" id="8319"/>
    <lineage>
        <taxon>Eukaryota</taxon>
        <taxon>Metazoa</taxon>
        <taxon>Chordata</taxon>
        <taxon>Craniata</taxon>
        <taxon>Vertebrata</taxon>
        <taxon>Euteleostomi</taxon>
        <taxon>Amphibia</taxon>
        <taxon>Batrachia</taxon>
        <taxon>Caudata</taxon>
        <taxon>Salamandroidea</taxon>
        <taxon>Salamandridae</taxon>
        <taxon>Pleurodelinae</taxon>
        <taxon>Pleurodeles</taxon>
    </lineage>
</organism>
<protein>
    <submittedName>
        <fullName evidence="2">Uncharacterized protein</fullName>
    </submittedName>
</protein>
<sequence length="213" mass="23447">MVLGPAEELQSSCTLSSPGKRGQHHYSTGDCLRLKGVGGLAVSGVFAIRHTELRRDLGEALRTRQGLQTLYGRGKGWQRKKRLVRKGTKYHIEEPGLKEEADFGNSSYADTQRTLHTSEEAPPVSSEPPDNVLAITALLKQRSEIIQCKPVRTERQSNIRISASGTFVCILDVWRKYRVLPGEADIKTLRAAQLGTHGVDGNVLDINSDTATK</sequence>
<proteinExistence type="predicted"/>
<dbReference type="Proteomes" id="UP001066276">
    <property type="component" value="Chromosome 6"/>
</dbReference>
<gene>
    <name evidence="2" type="ORF">NDU88_004850</name>
</gene>
<evidence type="ECO:0000313" key="3">
    <source>
        <dbReference type="Proteomes" id="UP001066276"/>
    </source>
</evidence>
<reference evidence="2" key="1">
    <citation type="journal article" date="2022" name="bioRxiv">
        <title>Sequencing and chromosome-scale assembly of the giantPleurodeles waltlgenome.</title>
        <authorList>
            <person name="Brown T."/>
            <person name="Elewa A."/>
            <person name="Iarovenko S."/>
            <person name="Subramanian E."/>
            <person name="Araus A.J."/>
            <person name="Petzold A."/>
            <person name="Susuki M."/>
            <person name="Suzuki K.-i.T."/>
            <person name="Hayashi T."/>
            <person name="Toyoda A."/>
            <person name="Oliveira C."/>
            <person name="Osipova E."/>
            <person name="Leigh N.D."/>
            <person name="Simon A."/>
            <person name="Yun M.H."/>
        </authorList>
    </citation>
    <scope>NUCLEOTIDE SEQUENCE</scope>
    <source>
        <strain evidence="2">20211129_DDA</strain>
        <tissue evidence="2">Liver</tissue>
    </source>
</reference>
<accession>A0AAV7QGP6</accession>
<keyword evidence="3" id="KW-1185">Reference proteome</keyword>
<evidence type="ECO:0000313" key="2">
    <source>
        <dbReference type="EMBL" id="KAJ1138467.1"/>
    </source>
</evidence>
<name>A0AAV7QGP6_PLEWA</name>